<proteinExistence type="predicted"/>
<accession>A0A382PHC6</accession>
<feature type="region of interest" description="Disordered" evidence="1">
    <location>
        <begin position="1"/>
        <end position="32"/>
    </location>
</feature>
<dbReference type="EMBL" id="UINC01106997">
    <property type="protein sequence ID" value="SVC72045.1"/>
    <property type="molecule type" value="Genomic_DNA"/>
</dbReference>
<evidence type="ECO:0000313" key="2">
    <source>
        <dbReference type="EMBL" id="SVC72045.1"/>
    </source>
</evidence>
<evidence type="ECO:0000256" key="1">
    <source>
        <dbReference type="SAM" id="MobiDB-lite"/>
    </source>
</evidence>
<organism evidence="2">
    <name type="scientific">marine metagenome</name>
    <dbReference type="NCBI Taxonomy" id="408172"/>
    <lineage>
        <taxon>unclassified sequences</taxon>
        <taxon>metagenomes</taxon>
        <taxon>ecological metagenomes</taxon>
    </lineage>
</organism>
<name>A0A382PHC6_9ZZZZ</name>
<gene>
    <name evidence="2" type="ORF">METZ01_LOCUS324899</name>
</gene>
<sequence>MQGPKVIRAILKKGWGESDQHSRRKNKKGKAS</sequence>
<dbReference type="AlphaFoldDB" id="A0A382PHC6"/>
<reference evidence="2" key="1">
    <citation type="submission" date="2018-05" db="EMBL/GenBank/DDBJ databases">
        <authorList>
            <person name="Lanie J.A."/>
            <person name="Ng W.-L."/>
            <person name="Kazmierczak K.M."/>
            <person name="Andrzejewski T.M."/>
            <person name="Davidsen T.M."/>
            <person name="Wayne K.J."/>
            <person name="Tettelin H."/>
            <person name="Glass J.I."/>
            <person name="Rusch D."/>
            <person name="Podicherti R."/>
            <person name="Tsui H.-C.T."/>
            <person name="Winkler M.E."/>
        </authorList>
    </citation>
    <scope>NUCLEOTIDE SEQUENCE</scope>
</reference>
<feature type="compositionally biased region" description="Basic residues" evidence="1">
    <location>
        <begin position="22"/>
        <end position="32"/>
    </location>
</feature>
<protein>
    <submittedName>
        <fullName evidence="2">Uncharacterized protein</fullName>
    </submittedName>
</protein>